<evidence type="ECO:0000256" key="6">
    <source>
        <dbReference type="ARBA" id="ARBA00022723"/>
    </source>
</evidence>
<feature type="transmembrane region" description="Helical" evidence="13">
    <location>
        <begin position="277"/>
        <end position="294"/>
    </location>
</feature>
<dbReference type="CDD" id="cd03512">
    <property type="entry name" value="Alkane-hydroxylase"/>
    <property type="match status" value="1"/>
</dbReference>
<proteinExistence type="inferred from homology"/>
<evidence type="ECO:0000256" key="3">
    <source>
        <dbReference type="ARBA" id="ARBA00022475"/>
    </source>
</evidence>
<keyword evidence="9" id="KW-0408">Iron</keyword>
<feature type="transmembrane region" description="Helical" evidence="13">
    <location>
        <begin position="35"/>
        <end position="57"/>
    </location>
</feature>
<protein>
    <submittedName>
        <fullName evidence="15">Alkane 1-monooxygenase</fullName>
    </submittedName>
</protein>
<feature type="compositionally biased region" description="Polar residues" evidence="12">
    <location>
        <begin position="1"/>
        <end position="19"/>
    </location>
</feature>
<feature type="domain" description="Fatty acid desaturase" evidence="14">
    <location>
        <begin position="145"/>
        <end position="363"/>
    </location>
</feature>
<reference evidence="15" key="1">
    <citation type="submission" date="2022-02" db="EMBL/GenBank/DDBJ databases">
        <title>Corynebacterium sp. from urogenital microbiome.</title>
        <authorList>
            <person name="Cappelli E.A."/>
            <person name="Ribeiro T.G."/>
            <person name="Peixe L."/>
        </authorList>
    </citation>
    <scope>NUCLEOTIDE SEQUENCE</scope>
    <source>
        <strain evidence="15">C8Ua_174</strain>
    </source>
</reference>
<dbReference type="AlphaFoldDB" id="A0A9X3RFC0"/>
<dbReference type="GO" id="GO:0046872">
    <property type="term" value="F:metal ion binding"/>
    <property type="evidence" value="ECO:0007669"/>
    <property type="project" value="UniProtKB-KW"/>
</dbReference>
<feature type="transmembrane region" description="Helical" evidence="13">
    <location>
        <begin position="109"/>
        <end position="133"/>
    </location>
</feature>
<comment type="similarity">
    <text evidence="2">Belongs to the fatty acid desaturase type 1 family. AlkB subfamily.</text>
</comment>
<evidence type="ECO:0000256" key="8">
    <source>
        <dbReference type="ARBA" id="ARBA00023002"/>
    </source>
</evidence>
<keyword evidence="16" id="KW-1185">Reference proteome</keyword>
<evidence type="ECO:0000256" key="4">
    <source>
        <dbReference type="ARBA" id="ARBA00022519"/>
    </source>
</evidence>
<feature type="transmembrane region" description="Helical" evidence="13">
    <location>
        <begin position="69"/>
        <end position="89"/>
    </location>
</feature>
<dbReference type="GO" id="GO:0006629">
    <property type="term" value="P:lipid metabolic process"/>
    <property type="evidence" value="ECO:0007669"/>
    <property type="project" value="InterPro"/>
</dbReference>
<dbReference type="RefSeq" id="WP_011274219.1">
    <property type="nucleotide sequence ID" value="NZ_JAKMUT010000001.1"/>
</dbReference>
<evidence type="ECO:0000256" key="5">
    <source>
        <dbReference type="ARBA" id="ARBA00022692"/>
    </source>
</evidence>
<keyword evidence="8" id="KW-0560">Oxidoreductase</keyword>
<evidence type="ECO:0000256" key="7">
    <source>
        <dbReference type="ARBA" id="ARBA00022989"/>
    </source>
</evidence>
<comment type="subcellular location">
    <subcellularLocation>
        <location evidence="1">Cell inner membrane</location>
        <topology evidence="1">Multi-pass membrane protein</topology>
    </subcellularLocation>
</comment>
<feature type="region of interest" description="Disordered" evidence="12">
    <location>
        <begin position="1"/>
        <end position="28"/>
    </location>
</feature>
<dbReference type="InterPro" id="IPR033885">
    <property type="entry name" value="AlkB/XylM"/>
</dbReference>
<keyword evidence="4" id="KW-0997">Cell inner membrane</keyword>
<keyword evidence="5 13" id="KW-0812">Transmembrane</keyword>
<gene>
    <name evidence="15" type="ORF">L8V00_00565</name>
</gene>
<keyword evidence="7 13" id="KW-1133">Transmembrane helix</keyword>
<feature type="transmembrane region" description="Helical" evidence="13">
    <location>
        <begin position="252"/>
        <end position="271"/>
    </location>
</feature>
<evidence type="ECO:0000256" key="1">
    <source>
        <dbReference type="ARBA" id="ARBA00004429"/>
    </source>
</evidence>
<evidence type="ECO:0000313" key="16">
    <source>
        <dbReference type="Proteomes" id="UP001146469"/>
    </source>
</evidence>
<dbReference type="GO" id="GO:0005886">
    <property type="term" value="C:plasma membrane"/>
    <property type="evidence" value="ECO:0007669"/>
    <property type="project" value="UniProtKB-SubCell"/>
</dbReference>
<evidence type="ECO:0000256" key="10">
    <source>
        <dbReference type="ARBA" id="ARBA00023033"/>
    </source>
</evidence>
<keyword evidence="3" id="KW-1003">Cell membrane</keyword>
<dbReference type="GeneID" id="92739545"/>
<name>A0A9X3RFC0_9CORY</name>
<evidence type="ECO:0000256" key="2">
    <source>
        <dbReference type="ARBA" id="ARBA00010823"/>
    </source>
</evidence>
<keyword evidence="6" id="KW-0479">Metal-binding</keyword>
<keyword evidence="10" id="KW-0503">Monooxygenase</keyword>
<dbReference type="Pfam" id="PF00487">
    <property type="entry name" value="FA_desaturase"/>
    <property type="match status" value="1"/>
</dbReference>
<dbReference type="Proteomes" id="UP001146469">
    <property type="component" value="Unassembled WGS sequence"/>
</dbReference>
<evidence type="ECO:0000313" key="15">
    <source>
        <dbReference type="EMBL" id="MCZ9288708.1"/>
    </source>
</evidence>
<keyword evidence="11 13" id="KW-0472">Membrane</keyword>
<dbReference type="GO" id="GO:0004497">
    <property type="term" value="F:monooxygenase activity"/>
    <property type="evidence" value="ECO:0007669"/>
    <property type="project" value="UniProtKB-KW"/>
</dbReference>
<comment type="caution">
    <text evidence="15">The sequence shown here is derived from an EMBL/GenBank/DDBJ whole genome shotgun (WGS) entry which is preliminary data.</text>
</comment>
<dbReference type="PANTHER" id="PTHR38674">
    <property type="entry name" value="ALKANE 1-MONOOXYGENASE 1"/>
    <property type="match status" value="1"/>
</dbReference>
<sequence>MTTTQNPAHTANGASTSPGTAPAKRPPGWKDSKKYAWTFSLVPAAIPLIVWGVASWLKAINGPDLLIHVTWWAGPIAVFILIPLADVILGRDGENVPEEFVPWLEETKYYRVVTYLYFPIMLASLIACCYLWTSSDLLMIDRLGLAWSMGMSSGIGIVAAHELGHKKGSFERWMGKITLAVPAYGHFYIEHNKGHHVKVATPEDPVSSRMGENVYTYLVRSIPHQIPRAWNIEKKRLARKGKSQFHLSNEVLNAWLVTVLVWGGLFIAFGIYILPWMLIQAVLGIALLEFVNYLEHYGLLRQMQPDGRYERCTPEHSWNSDNLTTNIFLYQLQRHSDHHANPTRRYQSLRSDVKAPELPAGYATMIAMASIPPLWFKVMDSRLMKHYNYDVSKANVLPGKEEKLAARWQR</sequence>
<evidence type="ECO:0000259" key="14">
    <source>
        <dbReference type="Pfam" id="PF00487"/>
    </source>
</evidence>
<feature type="transmembrane region" description="Helical" evidence="13">
    <location>
        <begin position="145"/>
        <end position="164"/>
    </location>
</feature>
<dbReference type="PANTHER" id="PTHR38674:SF1">
    <property type="entry name" value="ALKANE 1-MONOOXYGENASE 1"/>
    <property type="match status" value="1"/>
</dbReference>
<organism evidence="15 16">
    <name type="scientific">Corynebacterium evansiae</name>
    <dbReference type="NCBI Taxonomy" id="2913499"/>
    <lineage>
        <taxon>Bacteria</taxon>
        <taxon>Bacillati</taxon>
        <taxon>Actinomycetota</taxon>
        <taxon>Actinomycetes</taxon>
        <taxon>Mycobacteriales</taxon>
        <taxon>Corynebacteriaceae</taxon>
        <taxon>Corynebacterium</taxon>
    </lineage>
</organism>
<evidence type="ECO:0000256" key="12">
    <source>
        <dbReference type="SAM" id="MobiDB-lite"/>
    </source>
</evidence>
<accession>A0A9X3RFC0</accession>
<evidence type="ECO:0000256" key="9">
    <source>
        <dbReference type="ARBA" id="ARBA00023004"/>
    </source>
</evidence>
<evidence type="ECO:0000256" key="11">
    <source>
        <dbReference type="ARBA" id="ARBA00023136"/>
    </source>
</evidence>
<dbReference type="EMBL" id="JAKMUT010000001">
    <property type="protein sequence ID" value="MCZ9288708.1"/>
    <property type="molecule type" value="Genomic_DNA"/>
</dbReference>
<evidence type="ECO:0000256" key="13">
    <source>
        <dbReference type="SAM" id="Phobius"/>
    </source>
</evidence>
<dbReference type="InterPro" id="IPR005804">
    <property type="entry name" value="FA_desaturase_dom"/>
</dbReference>